<keyword evidence="5 8" id="KW-0812">Transmembrane</keyword>
<name>A0A2H0XXN5_UNCSA</name>
<feature type="domain" description="Type II secretion system protein GspF" evidence="9">
    <location>
        <begin position="275"/>
        <end position="397"/>
    </location>
</feature>
<sequence length="408" mass="45254">MTKFEYKARDQNGALSVGVVEAESASALARQLGGQGIRPISILKKNEFDVSVQLNKWLASFQKIRKEEVIVFARQLASVLEAGIPLVDGLEAVVQQLVDKKFQAVIFEVKKSIEGGESFSDSLDKHRDVFEPLIIHMVRAGEKAGILDDVLERVSSLLEKDLETANKIKSATRYPIIVLVTLGIAFTILTTFVIPRFSSFFGAFKAELPLPTRILVGINFVIQHYWYWIIGLVGGLIFTLRHILATDKGRYGWDKLILQTPVFGALFIKIYLSRFARMLSAMIKSGIPILEALLITSATVENKVLSGAIVTIRDEVSSGKNLAEPMKAAGLFPPIAVSMVAIGERAGTLEKMLNKVADYFDREADYTIDNLTPLLEPILIFGLASLMLLFALGIFLPMWDLIKVFKTY</sequence>
<accession>A0A2H0XXN5</accession>
<evidence type="ECO:0000256" key="6">
    <source>
        <dbReference type="ARBA" id="ARBA00022989"/>
    </source>
</evidence>
<dbReference type="EMBL" id="PEYM01000112">
    <property type="protein sequence ID" value="PIS28889.1"/>
    <property type="molecule type" value="Genomic_DNA"/>
</dbReference>
<dbReference type="GO" id="GO:0005886">
    <property type="term" value="C:plasma membrane"/>
    <property type="evidence" value="ECO:0007669"/>
    <property type="project" value="UniProtKB-SubCell"/>
</dbReference>
<dbReference type="Gene3D" id="1.20.81.30">
    <property type="entry name" value="Type II secretion system (T2SS), domain F"/>
    <property type="match status" value="2"/>
</dbReference>
<protein>
    <submittedName>
        <fullName evidence="10">Type II secretion system F family protein</fullName>
    </submittedName>
</protein>
<keyword evidence="4" id="KW-0997">Cell inner membrane</keyword>
<dbReference type="GO" id="GO:0015628">
    <property type="term" value="P:protein secretion by the type II secretion system"/>
    <property type="evidence" value="ECO:0007669"/>
    <property type="project" value="TreeGrafter"/>
</dbReference>
<dbReference type="InterPro" id="IPR003004">
    <property type="entry name" value="GspF/PilC"/>
</dbReference>
<feature type="transmembrane region" description="Helical" evidence="8">
    <location>
        <begin position="176"/>
        <end position="194"/>
    </location>
</feature>
<feature type="transmembrane region" description="Helical" evidence="8">
    <location>
        <begin position="225"/>
        <end position="244"/>
    </location>
</feature>
<dbReference type="AlphaFoldDB" id="A0A2H0XXN5"/>
<feature type="domain" description="Type II secretion system protein GspF" evidence="9">
    <location>
        <begin position="72"/>
        <end position="195"/>
    </location>
</feature>
<evidence type="ECO:0000256" key="5">
    <source>
        <dbReference type="ARBA" id="ARBA00022692"/>
    </source>
</evidence>
<comment type="subcellular location">
    <subcellularLocation>
        <location evidence="1">Cell inner membrane</location>
        <topology evidence="1">Multi-pass membrane protein</topology>
    </subcellularLocation>
</comment>
<comment type="caution">
    <text evidence="10">The sequence shown here is derived from an EMBL/GenBank/DDBJ whole genome shotgun (WGS) entry which is preliminary data.</text>
</comment>
<evidence type="ECO:0000256" key="3">
    <source>
        <dbReference type="ARBA" id="ARBA00022475"/>
    </source>
</evidence>
<evidence type="ECO:0000256" key="7">
    <source>
        <dbReference type="ARBA" id="ARBA00023136"/>
    </source>
</evidence>
<reference evidence="10 11" key="1">
    <citation type="submission" date="2017-09" db="EMBL/GenBank/DDBJ databases">
        <title>Depth-based differentiation of microbial function through sediment-hosted aquifers and enrichment of novel symbionts in the deep terrestrial subsurface.</title>
        <authorList>
            <person name="Probst A.J."/>
            <person name="Ladd B."/>
            <person name="Jarett J.K."/>
            <person name="Geller-Mcgrath D.E."/>
            <person name="Sieber C.M."/>
            <person name="Emerson J.B."/>
            <person name="Anantharaman K."/>
            <person name="Thomas B.C."/>
            <person name="Malmstrom R."/>
            <person name="Stieglmeier M."/>
            <person name="Klingl A."/>
            <person name="Woyke T."/>
            <person name="Ryan C.M."/>
            <person name="Banfield J.F."/>
        </authorList>
    </citation>
    <scope>NUCLEOTIDE SEQUENCE [LARGE SCALE GENOMIC DNA]</scope>
    <source>
        <strain evidence="10">CG08_land_8_20_14_0_20_45_16</strain>
    </source>
</reference>
<evidence type="ECO:0000256" key="8">
    <source>
        <dbReference type="SAM" id="Phobius"/>
    </source>
</evidence>
<feature type="transmembrane region" description="Helical" evidence="8">
    <location>
        <begin position="256"/>
        <end position="272"/>
    </location>
</feature>
<comment type="similarity">
    <text evidence="2">Belongs to the GSP F family.</text>
</comment>
<evidence type="ECO:0000256" key="4">
    <source>
        <dbReference type="ARBA" id="ARBA00022519"/>
    </source>
</evidence>
<dbReference type="Proteomes" id="UP000231343">
    <property type="component" value="Unassembled WGS sequence"/>
</dbReference>
<organism evidence="10 11">
    <name type="scientific">Candidatus Saganbacteria bacterium CG08_land_8_20_14_0_20_45_16</name>
    <dbReference type="NCBI Taxonomy" id="2014293"/>
    <lineage>
        <taxon>Bacteria</taxon>
        <taxon>Bacillati</taxon>
        <taxon>Saganbacteria</taxon>
    </lineage>
</organism>
<evidence type="ECO:0000256" key="2">
    <source>
        <dbReference type="ARBA" id="ARBA00005745"/>
    </source>
</evidence>
<dbReference type="Pfam" id="PF00482">
    <property type="entry name" value="T2SSF"/>
    <property type="match status" value="2"/>
</dbReference>
<dbReference type="InterPro" id="IPR018076">
    <property type="entry name" value="T2SS_GspF_dom"/>
</dbReference>
<keyword evidence="3" id="KW-1003">Cell membrane</keyword>
<evidence type="ECO:0000313" key="11">
    <source>
        <dbReference type="Proteomes" id="UP000231343"/>
    </source>
</evidence>
<proteinExistence type="inferred from homology"/>
<evidence type="ECO:0000259" key="9">
    <source>
        <dbReference type="Pfam" id="PF00482"/>
    </source>
</evidence>
<keyword evidence="7 8" id="KW-0472">Membrane</keyword>
<dbReference type="PANTHER" id="PTHR30012:SF4">
    <property type="entry name" value="MSHA BIOGENESIS PROTEIN MSHG"/>
    <property type="match status" value="1"/>
</dbReference>
<dbReference type="FunFam" id="1.20.81.30:FF:000001">
    <property type="entry name" value="Type II secretion system protein F"/>
    <property type="match status" value="2"/>
</dbReference>
<dbReference type="PANTHER" id="PTHR30012">
    <property type="entry name" value="GENERAL SECRETION PATHWAY PROTEIN"/>
    <property type="match status" value="1"/>
</dbReference>
<evidence type="ECO:0000313" key="10">
    <source>
        <dbReference type="EMBL" id="PIS28889.1"/>
    </source>
</evidence>
<evidence type="ECO:0000256" key="1">
    <source>
        <dbReference type="ARBA" id="ARBA00004429"/>
    </source>
</evidence>
<gene>
    <name evidence="10" type="ORF">COT42_06730</name>
</gene>
<dbReference type="InterPro" id="IPR042094">
    <property type="entry name" value="T2SS_GspF_sf"/>
</dbReference>
<feature type="transmembrane region" description="Helical" evidence="8">
    <location>
        <begin position="378"/>
        <end position="399"/>
    </location>
</feature>
<keyword evidence="6 8" id="KW-1133">Transmembrane helix</keyword>
<dbReference type="PRINTS" id="PR00812">
    <property type="entry name" value="BCTERIALGSPF"/>
</dbReference>